<dbReference type="AlphaFoldDB" id="A0A5C3LG67"/>
<protein>
    <submittedName>
        <fullName evidence="2">Uncharacterized protein</fullName>
    </submittedName>
</protein>
<dbReference type="EMBL" id="ML213686">
    <property type="protein sequence ID" value="TFK32129.1"/>
    <property type="molecule type" value="Genomic_DNA"/>
</dbReference>
<accession>A0A5C3LG67</accession>
<evidence type="ECO:0000313" key="2">
    <source>
        <dbReference type="EMBL" id="TFK32129.1"/>
    </source>
</evidence>
<reference evidence="2 3" key="1">
    <citation type="journal article" date="2019" name="Nat. Ecol. Evol.">
        <title>Megaphylogeny resolves global patterns of mushroom evolution.</title>
        <authorList>
            <person name="Varga T."/>
            <person name="Krizsan K."/>
            <person name="Foldi C."/>
            <person name="Dima B."/>
            <person name="Sanchez-Garcia M."/>
            <person name="Sanchez-Ramirez S."/>
            <person name="Szollosi G.J."/>
            <person name="Szarkandi J.G."/>
            <person name="Papp V."/>
            <person name="Albert L."/>
            <person name="Andreopoulos W."/>
            <person name="Angelini C."/>
            <person name="Antonin V."/>
            <person name="Barry K.W."/>
            <person name="Bougher N.L."/>
            <person name="Buchanan P."/>
            <person name="Buyck B."/>
            <person name="Bense V."/>
            <person name="Catcheside P."/>
            <person name="Chovatia M."/>
            <person name="Cooper J."/>
            <person name="Damon W."/>
            <person name="Desjardin D."/>
            <person name="Finy P."/>
            <person name="Geml J."/>
            <person name="Haridas S."/>
            <person name="Hughes K."/>
            <person name="Justo A."/>
            <person name="Karasinski D."/>
            <person name="Kautmanova I."/>
            <person name="Kiss B."/>
            <person name="Kocsube S."/>
            <person name="Kotiranta H."/>
            <person name="LaButti K.M."/>
            <person name="Lechner B.E."/>
            <person name="Liimatainen K."/>
            <person name="Lipzen A."/>
            <person name="Lukacs Z."/>
            <person name="Mihaltcheva S."/>
            <person name="Morgado L.N."/>
            <person name="Niskanen T."/>
            <person name="Noordeloos M.E."/>
            <person name="Ohm R.A."/>
            <person name="Ortiz-Santana B."/>
            <person name="Ovrebo C."/>
            <person name="Racz N."/>
            <person name="Riley R."/>
            <person name="Savchenko A."/>
            <person name="Shiryaev A."/>
            <person name="Soop K."/>
            <person name="Spirin V."/>
            <person name="Szebenyi C."/>
            <person name="Tomsovsky M."/>
            <person name="Tulloss R.E."/>
            <person name="Uehling J."/>
            <person name="Grigoriev I.V."/>
            <person name="Vagvolgyi C."/>
            <person name="Papp T."/>
            <person name="Martin F.M."/>
            <person name="Miettinen O."/>
            <person name="Hibbett D.S."/>
            <person name="Nagy L.G."/>
        </authorList>
    </citation>
    <scope>NUCLEOTIDE SEQUENCE [LARGE SCALE GENOMIC DNA]</scope>
    <source>
        <strain evidence="2 3">CBS 166.37</strain>
    </source>
</reference>
<evidence type="ECO:0000313" key="3">
    <source>
        <dbReference type="Proteomes" id="UP000308652"/>
    </source>
</evidence>
<keyword evidence="3" id="KW-1185">Reference proteome</keyword>
<dbReference type="Proteomes" id="UP000308652">
    <property type="component" value="Unassembled WGS sequence"/>
</dbReference>
<sequence>MRKWWVHKEAEALKGASGAMDTAAAGVHNTMDNGVTTSDIGIMQIGSRVVIRSKEEQEMLLPPPVVVAVPSTSPSDSFAKLSMRSPVILTSGTRGAGRFAVAAVTMESLAYDTEAPAQQSLSTGTTSPPLLSVATPSLRTGLSSSPPSSLLSPDSAISLLLPMTTMTSSPIHQTQTLTVTPEYEGPSPASAESPDHASPCHCRQTLHTTRCTSLNNLCQQDVIKGLRYEEKIHAEVYEEHAGFADEDHICTAGLAISHGKPTQSADDEVMEAGDIVEMDVKHLRALLEVLYSTSPADIDRSSSVTTSDVCSIFVTASVLPDAKMDDKPHIQISKPAEPT</sequence>
<organism evidence="2 3">
    <name type="scientific">Crucibulum laeve</name>
    <dbReference type="NCBI Taxonomy" id="68775"/>
    <lineage>
        <taxon>Eukaryota</taxon>
        <taxon>Fungi</taxon>
        <taxon>Dikarya</taxon>
        <taxon>Basidiomycota</taxon>
        <taxon>Agaricomycotina</taxon>
        <taxon>Agaricomycetes</taxon>
        <taxon>Agaricomycetidae</taxon>
        <taxon>Agaricales</taxon>
        <taxon>Agaricineae</taxon>
        <taxon>Nidulariaceae</taxon>
        <taxon>Crucibulum</taxon>
    </lineage>
</organism>
<feature type="compositionally biased region" description="Low complexity" evidence="1">
    <location>
        <begin position="136"/>
        <end position="151"/>
    </location>
</feature>
<proteinExistence type="predicted"/>
<name>A0A5C3LG67_9AGAR</name>
<feature type="compositionally biased region" description="Polar residues" evidence="1">
    <location>
        <begin position="117"/>
        <end position="129"/>
    </location>
</feature>
<feature type="region of interest" description="Disordered" evidence="1">
    <location>
        <begin position="117"/>
        <end position="151"/>
    </location>
</feature>
<gene>
    <name evidence="2" type="ORF">BDQ12DRAFT_728952</name>
</gene>
<evidence type="ECO:0000256" key="1">
    <source>
        <dbReference type="SAM" id="MobiDB-lite"/>
    </source>
</evidence>